<keyword evidence="3" id="KW-1185">Reference proteome</keyword>
<sequence length="59" mass="6744">MLDAIEPTEPPPPYHAMSITSPLTPRGSLIQLMRPPGLTRERLTSMLRIFFYGLLYRSI</sequence>
<accession>A0A6A5KA63</accession>
<dbReference type="Proteomes" id="UP000800040">
    <property type="component" value="Unassembled WGS sequence"/>
</dbReference>
<evidence type="ECO:0000313" key="2">
    <source>
        <dbReference type="EMBL" id="KAF1831967.1"/>
    </source>
</evidence>
<dbReference type="AlphaFoldDB" id="A0A6A5KA63"/>
<protein>
    <submittedName>
        <fullName evidence="2">Uncharacterized protein</fullName>
    </submittedName>
</protein>
<gene>
    <name evidence="2" type="ORF">BDW02DRAFT_571543</name>
</gene>
<evidence type="ECO:0000313" key="3">
    <source>
        <dbReference type="Proteomes" id="UP000800040"/>
    </source>
</evidence>
<name>A0A6A5KA63_9PLEO</name>
<evidence type="ECO:0000256" key="1">
    <source>
        <dbReference type="SAM" id="MobiDB-lite"/>
    </source>
</evidence>
<reference evidence="2" key="1">
    <citation type="submission" date="2020-01" db="EMBL/GenBank/DDBJ databases">
        <authorList>
            <consortium name="DOE Joint Genome Institute"/>
            <person name="Haridas S."/>
            <person name="Albert R."/>
            <person name="Binder M."/>
            <person name="Bloem J."/>
            <person name="Labutti K."/>
            <person name="Salamov A."/>
            <person name="Andreopoulos B."/>
            <person name="Baker S.E."/>
            <person name="Barry K."/>
            <person name="Bills G."/>
            <person name="Bluhm B.H."/>
            <person name="Cannon C."/>
            <person name="Castanera R."/>
            <person name="Culley D.E."/>
            <person name="Daum C."/>
            <person name="Ezra D."/>
            <person name="Gonzalez J.B."/>
            <person name="Henrissat B."/>
            <person name="Kuo A."/>
            <person name="Liang C."/>
            <person name="Lipzen A."/>
            <person name="Lutzoni F."/>
            <person name="Magnuson J."/>
            <person name="Mondo S."/>
            <person name="Nolan M."/>
            <person name="Ohm R."/>
            <person name="Pangilinan J."/>
            <person name="Park H.-J."/>
            <person name="Ramirez L."/>
            <person name="Alfaro M."/>
            <person name="Sun H."/>
            <person name="Tritt A."/>
            <person name="Yoshinaga Y."/>
            <person name="Zwiers L.-H."/>
            <person name="Turgeon B.G."/>
            <person name="Goodwin S.B."/>
            <person name="Spatafora J.W."/>
            <person name="Crous P.W."/>
            <person name="Grigoriev I.V."/>
        </authorList>
    </citation>
    <scope>NUCLEOTIDE SEQUENCE</scope>
    <source>
        <strain evidence="2">P77</strain>
    </source>
</reference>
<organism evidence="2 3">
    <name type="scientific">Decorospora gaudefroyi</name>
    <dbReference type="NCBI Taxonomy" id="184978"/>
    <lineage>
        <taxon>Eukaryota</taxon>
        <taxon>Fungi</taxon>
        <taxon>Dikarya</taxon>
        <taxon>Ascomycota</taxon>
        <taxon>Pezizomycotina</taxon>
        <taxon>Dothideomycetes</taxon>
        <taxon>Pleosporomycetidae</taxon>
        <taxon>Pleosporales</taxon>
        <taxon>Pleosporineae</taxon>
        <taxon>Pleosporaceae</taxon>
        <taxon>Decorospora</taxon>
    </lineage>
</organism>
<feature type="region of interest" description="Disordered" evidence="1">
    <location>
        <begin position="1"/>
        <end position="20"/>
    </location>
</feature>
<proteinExistence type="predicted"/>
<dbReference type="EMBL" id="ML975350">
    <property type="protein sequence ID" value="KAF1831967.1"/>
    <property type="molecule type" value="Genomic_DNA"/>
</dbReference>